<keyword evidence="1" id="KW-0645">Protease</keyword>
<evidence type="ECO:0000256" key="1">
    <source>
        <dbReference type="ARBA" id="ARBA00022670"/>
    </source>
</evidence>
<dbReference type="Gene3D" id="2.40.10.10">
    <property type="entry name" value="Trypsin-like serine proteases"/>
    <property type="match status" value="1"/>
</dbReference>
<dbReference type="InterPro" id="IPR050430">
    <property type="entry name" value="Peptidase_S1"/>
</dbReference>
<feature type="signal peptide" evidence="6">
    <location>
        <begin position="1"/>
        <end position="16"/>
    </location>
</feature>
<feature type="domain" description="Peptidase S1" evidence="7">
    <location>
        <begin position="27"/>
        <end position="260"/>
    </location>
</feature>
<dbReference type="Proteomes" id="UP000829999">
    <property type="component" value="Chromosome 31"/>
</dbReference>
<keyword evidence="3" id="KW-0720">Serine protease</keyword>
<dbReference type="GO" id="GO:0004252">
    <property type="term" value="F:serine-type endopeptidase activity"/>
    <property type="evidence" value="ECO:0007669"/>
    <property type="project" value="InterPro"/>
</dbReference>
<feature type="compositionally biased region" description="Polar residues" evidence="5">
    <location>
        <begin position="358"/>
        <end position="372"/>
    </location>
</feature>
<feature type="compositionally biased region" description="Basic and acidic residues" evidence="5">
    <location>
        <begin position="411"/>
        <end position="425"/>
    </location>
</feature>
<dbReference type="GeneID" id="126912894"/>
<sequence length="509" mass="51341">MRGALLALLVSAAALASRESSTASAAAVADEREAEQEDESDSAPFMIVVEHSDGHHCGGSLVSLRTALTSAWCARATRGAPPAELWALAPGSGAVRRVARVALAAGAEDARDGDAWSGAAMDLAVLELVAPFGGGARSRPILMATQPSECAPRAVCHVVRALPRAGSRTPRLRIVDATLVPGDACAQRASGWPGLRDSALCLVGPTLCQSDWGAGVVCEGKLCGVLSRSVTADAAAVDAADVEPGVTCGDTHVAQSVARWRRFLHCAHTLRACGRGGECAALCSERRLLDVADGEPRAAGDAPAGGGDAAPATGDAPPAAGDALPAAGDALPVAGDASSPAALDAAPYTAPDAETPPFQHTTSLPAISTSPRPGNAASATPPTRSLPPSPSTEPALPVSSQPSARPAFEFEPNRPDFKGAPERSSRVYLKAGEYGENGADYGGDDGPPPPSTAATSPSTAAPRSTPAARQGAVQARVSPPAARPHRSAASPSRAAHWLIALLAITNLAK</sequence>
<evidence type="ECO:0000313" key="8">
    <source>
        <dbReference type="Proteomes" id="UP000829999"/>
    </source>
</evidence>
<keyword evidence="2" id="KW-0378">Hydrolase</keyword>
<keyword evidence="6" id="KW-0732">Signal</keyword>
<dbReference type="OrthoDB" id="7493057at2759"/>
<name>A0A9R0EDL7_SPOFR</name>
<evidence type="ECO:0000256" key="3">
    <source>
        <dbReference type="ARBA" id="ARBA00022825"/>
    </source>
</evidence>
<evidence type="ECO:0000256" key="6">
    <source>
        <dbReference type="SAM" id="SignalP"/>
    </source>
</evidence>
<dbReference type="PANTHER" id="PTHR24276:SF91">
    <property type="entry name" value="AT26814P-RELATED"/>
    <property type="match status" value="1"/>
</dbReference>
<protein>
    <submittedName>
        <fullName evidence="9">Uncharacterized protein LOC126912894 isoform X1</fullName>
    </submittedName>
</protein>
<feature type="compositionally biased region" description="Low complexity" evidence="5">
    <location>
        <begin position="309"/>
        <end position="347"/>
    </location>
</feature>
<dbReference type="AlphaFoldDB" id="A0A9R0EDL7"/>
<dbReference type="PROSITE" id="PS50240">
    <property type="entry name" value="TRYPSIN_DOM"/>
    <property type="match status" value="1"/>
</dbReference>
<dbReference type="SUPFAM" id="SSF50494">
    <property type="entry name" value="Trypsin-like serine proteases"/>
    <property type="match status" value="1"/>
</dbReference>
<feature type="chain" id="PRO_5040397144" evidence="6">
    <location>
        <begin position="17"/>
        <end position="509"/>
    </location>
</feature>
<feature type="region of interest" description="Disordered" evidence="5">
    <location>
        <begin position="295"/>
        <end position="492"/>
    </location>
</feature>
<dbReference type="PANTHER" id="PTHR24276">
    <property type="entry name" value="POLYSERASE-RELATED"/>
    <property type="match status" value="1"/>
</dbReference>
<keyword evidence="8" id="KW-1185">Reference proteome</keyword>
<dbReference type="SMART" id="SM00020">
    <property type="entry name" value="Tryp_SPc"/>
    <property type="match status" value="1"/>
</dbReference>
<feature type="compositionally biased region" description="Low complexity" evidence="5">
    <location>
        <begin position="452"/>
        <end position="480"/>
    </location>
</feature>
<evidence type="ECO:0000256" key="4">
    <source>
        <dbReference type="ARBA" id="ARBA00023157"/>
    </source>
</evidence>
<gene>
    <name evidence="9" type="primary">LOC126912894</name>
</gene>
<evidence type="ECO:0000313" key="9">
    <source>
        <dbReference type="RefSeq" id="XP_050563223.1"/>
    </source>
</evidence>
<organism evidence="8 9">
    <name type="scientific">Spodoptera frugiperda</name>
    <name type="common">Fall armyworm</name>
    <dbReference type="NCBI Taxonomy" id="7108"/>
    <lineage>
        <taxon>Eukaryota</taxon>
        <taxon>Metazoa</taxon>
        <taxon>Ecdysozoa</taxon>
        <taxon>Arthropoda</taxon>
        <taxon>Hexapoda</taxon>
        <taxon>Insecta</taxon>
        <taxon>Pterygota</taxon>
        <taxon>Neoptera</taxon>
        <taxon>Endopterygota</taxon>
        <taxon>Lepidoptera</taxon>
        <taxon>Glossata</taxon>
        <taxon>Ditrysia</taxon>
        <taxon>Noctuoidea</taxon>
        <taxon>Noctuidae</taxon>
        <taxon>Amphipyrinae</taxon>
        <taxon>Spodoptera</taxon>
    </lineage>
</organism>
<evidence type="ECO:0000259" key="7">
    <source>
        <dbReference type="PROSITE" id="PS50240"/>
    </source>
</evidence>
<accession>A0A9R0EDL7</accession>
<dbReference type="InterPro" id="IPR043504">
    <property type="entry name" value="Peptidase_S1_PA_chymotrypsin"/>
</dbReference>
<proteinExistence type="predicted"/>
<keyword evidence="4" id="KW-1015">Disulfide bond</keyword>
<evidence type="ECO:0000256" key="2">
    <source>
        <dbReference type="ARBA" id="ARBA00022801"/>
    </source>
</evidence>
<dbReference type="InterPro" id="IPR001254">
    <property type="entry name" value="Trypsin_dom"/>
</dbReference>
<dbReference type="GO" id="GO:0006508">
    <property type="term" value="P:proteolysis"/>
    <property type="evidence" value="ECO:0007669"/>
    <property type="project" value="UniProtKB-KW"/>
</dbReference>
<dbReference type="InterPro" id="IPR009003">
    <property type="entry name" value="Peptidase_S1_PA"/>
</dbReference>
<reference evidence="9" key="1">
    <citation type="submission" date="2025-08" db="UniProtKB">
        <authorList>
            <consortium name="RefSeq"/>
        </authorList>
    </citation>
    <scope>IDENTIFICATION</scope>
    <source>
        <tissue evidence="9">Whole larval tissue</tissue>
    </source>
</reference>
<dbReference type="RefSeq" id="XP_050563223.1">
    <property type="nucleotide sequence ID" value="XM_050707266.1"/>
</dbReference>
<dbReference type="Pfam" id="PF00089">
    <property type="entry name" value="Trypsin"/>
    <property type="match status" value="1"/>
</dbReference>
<evidence type="ECO:0000256" key="5">
    <source>
        <dbReference type="SAM" id="MobiDB-lite"/>
    </source>
</evidence>